<evidence type="ECO:0000313" key="3">
    <source>
        <dbReference type="Proteomes" id="UP001254488"/>
    </source>
</evidence>
<protein>
    <submittedName>
        <fullName evidence="2">Uncharacterized protein</fullName>
    </submittedName>
</protein>
<feature type="transmembrane region" description="Helical" evidence="1">
    <location>
        <begin position="46"/>
        <end position="70"/>
    </location>
</feature>
<feature type="transmembrane region" description="Helical" evidence="1">
    <location>
        <begin position="12"/>
        <end position="34"/>
    </location>
</feature>
<keyword evidence="1" id="KW-0472">Membrane</keyword>
<evidence type="ECO:0000313" key="2">
    <source>
        <dbReference type="EMBL" id="MDT0555784.1"/>
    </source>
</evidence>
<reference evidence="2 3" key="1">
    <citation type="submission" date="2023-09" db="EMBL/GenBank/DDBJ databases">
        <authorList>
            <person name="Rey-Velasco X."/>
        </authorList>
    </citation>
    <scope>NUCLEOTIDE SEQUENCE [LARGE SCALE GENOMIC DNA]</scope>
    <source>
        <strain evidence="2 3">W242</strain>
    </source>
</reference>
<comment type="caution">
    <text evidence="2">The sequence shown here is derived from an EMBL/GenBank/DDBJ whole genome shotgun (WGS) entry which is preliminary data.</text>
</comment>
<evidence type="ECO:0000256" key="1">
    <source>
        <dbReference type="SAM" id="Phobius"/>
    </source>
</evidence>
<dbReference type="RefSeq" id="WP_311332736.1">
    <property type="nucleotide sequence ID" value="NZ_JAVRHZ010000003.1"/>
</dbReference>
<organism evidence="2 3">
    <name type="scientific">Patiriisocius hiemis</name>
    <dbReference type="NCBI Taxonomy" id="3075604"/>
    <lineage>
        <taxon>Bacteria</taxon>
        <taxon>Pseudomonadati</taxon>
        <taxon>Bacteroidota</taxon>
        <taxon>Flavobacteriia</taxon>
        <taxon>Flavobacteriales</taxon>
        <taxon>Flavobacteriaceae</taxon>
        <taxon>Patiriisocius</taxon>
    </lineage>
</organism>
<name>A0ABU2YC68_9FLAO</name>
<proteinExistence type="predicted"/>
<gene>
    <name evidence="2" type="ORF">RM538_07205</name>
</gene>
<sequence>MFKRVLAHKGFWKSVLILAIAYSALLFLIQYLTAGFSLEFIDNYTLTSWLFLLLAGSICGFFVTYGKFWGKLKNEDYKNR</sequence>
<keyword evidence="1" id="KW-1133">Transmembrane helix</keyword>
<keyword evidence="3" id="KW-1185">Reference proteome</keyword>
<keyword evidence="1" id="KW-0812">Transmembrane</keyword>
<dbReference type="Proteomes" id="UP001254488">
    <property type="component" value="Unassembled WGS sequence"/>
</dbReference>
<accession>A0ABU2YC68</accession>
<dbReference type="EMBL" id="JAVRHZ010000003">
    <property type="protein sequence ID" value="MDT0555784.1"/>
    <property type="molecule type" value="Genomic_DNA"/>
</dbReference>